<keyword evidence="2" id="KW-0597">Phosphoprotein</keyword>
<dbReference type="FunFam" id="3.30.200.20:FF:000486">
    <property type="entry name" value="Leucine-rich repeat receptor-like protein kinase"/>
    <property type="match status" value="1"/>
</dbReference>
<dbReference type="PANTHER" id="PTHR48003:SF5">
    <property type="entry name" value="OS07G0626500 PROTEIN"/>
    <property type="match status" value="1"/>
</dbReference>
<dbReference type="FunFam" id="1.10.510.10:FF:000480">
    <property type="entry name" value="Pollen receptor-like kinase 1"/>
    <property type="match status" value="1"/>
</dbReference>
<dbReference type="SUPFAM" id="SSF56112">
    <property type="entry name" value="Protein kinase-like (PK-like)"/>
    <property type="match status" value="1"/>
</dbReference>
<evidence type="ECO:0000256" key="13">
    <source>
        <dbReference type="SAM" id="Phobius"/>
    </source>
</evidence>
<evidence type="ECO:0000256" key="1">
    <source>
        <dbReference type="ARBA" id="ARBA00004167"/>
    </source>
</evidence>
<dbReference type="InterPro" id="IPR000719">
    <property type="entry name" value="Prot_kinase_dom"/>
</dbReference>
<evidence type="ECO:0000256" key="11">
    <source>
        <dbReference type="ARBA" id="ARBA00023170"/>
    </source>
</evidence>
<dbReference type="PROSITE" id="PS51450">
    <property type="entry name" value="LRR"/>
    <property type="match status" value="1"/>
</dbReference>
<dbReference type="PANTHER" id="PTHR48003">
    <property type="entry name" value="OS07G0626500 PROTEIN"/>
    <property type="match status" value="1"/>
</dbReference>
<dbReference type="SMART" id="SM00364">
    <property type="entry name" value="LRR_BAC"/>
    <property type="match status" value="3"/>
</dbReference>
<feature type="chain" id="PRO_5030918501" description="Protein kinase domain-containing protein" evidence="14">
    <location>
        <begin position="25"/>
        <end position="1012"/>
    </location>
</feature>
<feature type="signal peptide" evidence="14">
    <location>
        <begin position="1"/>
        <end position="24"/>
    </location>
</feature>
<dbReference type="InterPro" id="IPR013210">
    <property type="entry name" value="LRR_N_plant-typ"/>
</dbReference>
<evidence type="ECO:0000256" key="7">
    <source>
        <dbReference type="ARBA" id="ARBA00022741"/>
    </source>
</evidence>
<protein>
    <recommendedName>
        <fullName evidence="15">Protein kinase domain-containing protein</fullName>
    </recommendedName>
</protein>
<keyword evidence="4 13" id="KW-0812">Transmembrane</keyword>
<keyword evidence="5 14" id="KW-0732">Signal</keyword>
<evidence type="ECO:0000313" key="17">
    <source>
        <dbReference type="Proteomes" id="UP000596660"/>
    </source>
</evidence>
<dbReference type="Pfam" id="PF08263">
    <property type="entry name" value="LRRNT_2"/>
    <property type="match status" value="1"/>
</dbReference>
<comment type="subcellular location">
    <subcellularLocation>
        <location evidence="1">Membrane</location>
        <topology evidence="1">Single-pass membrane protein</topology>
    </subcellularLocation>
</comment>
<keyword evidence="8" id="KW-0067">ATP-binding</keyword>
<name>A0A803KWB2_CHEQI</name>
<evidence type="ECO:0000256" key="4">
    <source>
        <dbReference type="ARBA" id="ARBA00022692"/>
    </source>
</evidence>
<keyword evidence="10 13" id="KW-0472">Membrane</keyword>
<evidence type="ECO:0000256" key="10">
    <source>
        <dbReference type="ARBA" id="ARBA00023136"/>
    </source>
</evidence>
<evidence type="ECO:0000313" key="16">
    <source>
        <dbReference type="EnsemblPlants" id="AUR62003320-RA:cds"/>
    </source>
</evidence>
<dbReference type="InterPro" id="IPR053059">
    <property type="entry name" value="Inactive_SerThr-Kinase_ABA"/>
</dbReference>
<proteinExistence type="predicted"/>
<feature type="region of interest" description="Disordered" evidence="12">
    <location>
        <begin position="664"/>
        <end position="693"/>
    </location>
</feature>
<dbReference type="Proteomes" id="UP000596660">
    <property type="component" value="Unplaced"/>
</dbReference>
<dbReference type="Pfam" id="PF13855">
    <property type="entry name" value="LRR_8"/>
    <property type="match status" value="1"/>
</dbReference>
<dbReference type="InterPro" id="IPR001245">
    <property type="entry name" value="Ser-Thr/Tyr_kinase_cat_dom"/>
</dbReference>
<reference evidence="16" key="1">
    <citation type="journal article" date="2017" name="Nature">
        <title>The genome of Chenopodium quinoa.</title>
        <authorList>
            <person name="Jarvis D.E."/>
            <person name="Ho Y.S."/>
            <person name="Lightfoot D.J."/>
            <person name="Schmoeckel S.M."/>
            <person name="Li B."/>
            <person name="Borm T.J.A."/>
            <person name="Ohyanagi H."/>
            <person name="Mineta K."/>
            <person name="Michell C.T."/>
            <person name="Saber N."/>
            <person name="Kharbatia N.M."/>
            <person name="Rupper R.R."/>
            <person name="Sharp A.R."/>
            <person name="Dally N."/>
            <person name="Boughton B.A."/>
            <person name="Woo Y.H."/>
            <person name="Gao G."/>
            <person name="Schijlen E.G.W.M."/>
            <person name="Guo X."/>
            <person name="Momin A.A."/>
            <person name="Negrao S."/>
            <person name="Al-Babili S."/>
            <person name="Gehring C."/>
            <person name="Roessner U."/>
            <person name="Jung C."/>
            <person name="Murphy K."/>
            <person name="Arold S.T."/>
            <person name="Gojobori T."/>
            <person name="van der Linden C.G."/>
            <person name="van Loo E.N."/>
            <person name="Jellen E.N."/>
            <person name="Maughan P.J."/>
            <person name="Tester M."/>
        </authorList>
    </citation>
    <scope>NUCLEOTIDE SEQUENCE [LARGE SCALE GENOMIC DNA]</scope>
    <source>
        <strain evidence="16">cv. PI 614886</strain>
    </source>
</reference>
<evidence type="ECO:0000256" key="5">
    <source>
        <dbReference type="ARBA" id="ARBA00022729"/>
    </source>
</evidence>
<evidence type="ECO:0000256" key="3">
    <source>
        <dbReference type="ARBA" id="ARBA00022614"/>
    </source>
</evidence>
<dbReference type="AlphaFoldDB" id="A0A803KWB2"/>
<dbReference type="OMA" id="MSSYLQM"/>
<keyword evidence="7" id="KW-0547">Nucleotide-binding</keyword>
<keyword evidence="6" id="KW-0677">Repeat</keyword>
<keyword evidence="17" id="KW-1185">Reference proteome</keyword>
<evidence type="ECO:0000256" key="12">
    <source>
        <dbReference type="SAM" id="MobiDB-lite"/>
    </source>
</evidence>
<keyword evidence="11" id="KW-0675">Receptor</keyword>
<evidence type="ECO:0000259" key="15">
    <source>
        <dbReference type="PROSITE" id="PS50011"/>
    </source>
</evidence>
<dbReference type="Pfam" id="PF07714">
    <property type="entry name" value="PK_Tyr_Ser-Thr"/>
    <property type="match status" value="1"/>
</dbReference>
<dbReference type="FunFam" id="3.80.10.10:FF:000095">
    <property type="entry name" value="LRR receptor-like serine/threonine-protein kinase GSO1"/>
    <property type="match status" value="2"/>
</dbReference>
<dbReference type="Pfam" id="PF00560">
    <property type="entry name" value="LRR_1"/>
    <property type="match status" value="6"/>
</dbReference>
<dbReference type="EnsemblPlants" id="AUR62003320-RA">
    <property type="protein sequence ID" value="AUR62003320-RA:cds"/>
    <property type="gene ID" value="AUR62003320"/>
</dbReference>
<dbReference type="GO" id="GO:0005524">
    <property type="term" value="F:ATP binding"/>
    <property type="evidence" value="ECO:0007669"/>
    <property type="project" value="UniProtKB-KW"/>
</dbReference>
<evidence type="ECO:0000256" key="8">
    <source>
        <dbReference type="ARBA" id="ARBA00022840"/>
    </source>
</evidence>
<dbReference type="Gene3D" id="3.80.10.10">
    <property type="entry name" value="Ribonuclease Inhibitor"/>
    <property type="match status" value="2"/>
</dbReference>
<dbReference type="GO" id="GO:0016020">
    <property type="term" value="C:membrane"/>
    <property type="evidence" value="ECO:0007669"/>
    <property type="project" value="UniProtKB-SubCell"/>
</dbReference>
<dbReference type="InterPro" id="IPR001611">
    <property type="entry name" value="Leu-rich_rpt"/>
</dbReference>
<organism evidence="16 17">
    <name type="scientific">Chenopodium quinoa</name>
    <name type="common">Quinoa</name>
    <dbReference type="NCBI Taxonomy" id="63459"/>
    <lineage>
        <taxon>Eukaryota</taxon>
        <taxon>Viridiplantae</taxon>
        <taxon>Streptophyta</taxon>
        <taxon>Embryophyta</taxon>
        <taxon>Tracheophyta</taxon>
        <taxon>Spermatophyta</taxon>
        <taxon>Magnoliopsida</taxon>
        <taxon>eudicotyledons</taxon>
        <taxon>Gunneridae</taxon>
        <taxon>Pentapetalae</taxon>
        <taxon>Caryophyllales</taxon>
        <taxon>Chenopodiaceae</taxon>
        <taxon>Chenopodioideae</taxon>
        <taxon>Atripliceae</taxon>
        <taxon>Chenopodium</taxon>
    </lineage>
</organism>
<dbReference type="Gene3D" id="1.10.510.10">
    <property type="entry name" value="Transferase(Phosphotransferase) domain 1"/>
    <property type="match status" value="1"/>
</dbReference>
<evidence type="ECO:0000256" key="14">
    <source>
        <dbReference type="SAM" id="SignalP"/>
    </source>
</evidence>
<keyword evidence="3" id="KW-0433">Leucine-rich repeat</keyword>
<feature type="domain" description="Protein kinase" evidence="15">
    <location>
        <begin position="732"/>
        <end position="1012"/>
    </location>
</feature>
<dbReference type="GO" id="GO:0004672">
    <property type="term" value="F:protein kinase activity"/>
    <property type="evidence" value="ECO:0007669"/>
    <property type="project" value="InterPro"/>
</dbReference>
<dbReference type="SUPFAM" id="SSF52058">
    <property type="entry name" value="L domain-like"/>
    <property type="match status" value="2"/>
</dbReference>
<dbReference type="InterPro" id="IPR011009">
    <property type="entry name" value="Kinase-like_dom_sf"/>
</dbReference>
<dbReference type="InterPro" id="IPR032675">
    <property type="entry name" value="LRR_dom_sf"/>
</dbReference>
<dbReference type="Gene3D" id="3.30.200.20">
    <property type="entry name" value="Phosphorylase Kinase, domain 1"/>
    <property type="match status" value="1"/>
</dbReference>
<evidence type="ECO:0000256" key="6">
    <source>
        <dbReference type="ARBA" id="ARBA00022737"/>
    </source>
</evidence>
<feature type="transmembrane region" description="Helical" evidence="13">
    <location>
        <begin position="564"/>
        <end position="585"/>
    </location>
</feature>
<dbReference type="Gramene" id="AUR62003320-RA">
    <property type="protein sequence ID" value="AUR62003320-RA:cds"/>
    <property type="gene ID" value="AUR62003320"/>
</dbReference>
<evidence type="ECO:0000256" key="9">
    <source>
        <dbReference type="ARBA" id="ARBA00022989"/>
    </source>
</evidence>
<reference evidence="16" key="2">
    <citation type="submission" date="2021-03" db="UniProtKB">
        <authorList>
            <consortium name="EnsemblPlants"/>
        </authorList>
    </citation>
    <scope>IDENTIFICATION</scope>
</reference>
<accession>A0A803KWB2</accession>
<evidence type="ECO:0000256" key="2">
    <source>
        <dbReference type="ARBA" id="ARBA00022553"/>
    </source>
</evidence>
<dbReference type="PROSITE" id="PS50011">
    <property type="entry name" value="PROTEIN_KINASE_DOM"/>
    <property type="match status" value="1"/>
</dbReference>
<keyword evidence="9 13" id="KW-1133">Transmembrane helix</keyword>
<sequence>NGGLIFPIFSLLILIIITPSLVFCNSDEVRALLEFKKGIHEDPLGKVIPTWNATAVVTASDLDSCPTSFHGVVCDDASNSVVAISLDGLNLSGELKFSTLIGLKMLQNLNLRGNNFTGRLVPQLGSMNNLQILDLSDNWFIGRIPERIHDLWNLQHLNLSNNQFSGGYPIGIRNLQQLRVLDVHANELWGDIGVFFSELRNVEFVDLSMNRFSGGLPVDSSNVSSLGNTIRHMNLSSNLLGGKFLTADTLSLFQSLVVLDLGDNMIGGELPSFGSLYNLRVLRLRNNQLYGEVPGELLATLIQLKELDLSGNGFSGSIRGINSTTLEILDLSSNRLSGSFPEFSSQSGLTTLRISNNSLEGSLPSEWRQFAKLSKIDLSINNLAGRIPSALFSLNLRDLNLSKNHFNGAIPFPESTTVGEFLAQPVFAPLESLDLSDNSLVGDLSKDIGLLGRLRSLNLAKNSLSGHIPNSLVNIDGLESLDLSNNQFKGHLPGKLPPNLKLLNVTYNDLSGTVPESLRAFPPSSFHPGNEKLYIPGDEGSPGGGSNYVYGKNGHRGSKSSIKIAIILASVGAALMIAFVALAYYRSQHHGSSKYNGATTGRDVKVGRFTRPSLFKFNAGPEPSDTSLSFSNTHLLPSNSRTLSGQAELVPEFADRAAAASSTSYVKPNLPDNPMVTSARKSPPGSPHSSSPRFFETFEQPVTLDVYSPDRFAGELYFLDTSLAFTAEQLSRAPAEVLGRSSHGTLYKATLNGGHMLTVKWLRVGLVKNKKEFAKEVKKIGLMRHPNIAPVRAYYWGPREQERLILSDYINGDSLALHLYESTPRRYSLLSFTQRLKVAVDVARCLVYLHDRGMPHGNLKPTNVILAGPDLSAWVTDYGLHRLMMPAGVAEQILNLGALGYCAPELSNASKPMPSLKADVYAFGVIVMEILTRRSAGDIISGQSGAVDLTDWVRLCDQEGRRGDCIDRDIAGGSEPSQAMDDMLVISLRCILPVNERPNIRQVYEDLCSIAG</sequence>